<name>A0A4Y2Q0N4_ARAVE</name>
<gene>
    <name evidence="2" type="ORF">AVEN_178967_1</name>
</gene>
<organism evidence="2 3">
    <name type="scientific">Araneus ventricosus</name>
    <name type="common">Orbweaver spider</name>
    <name type="synonym">Epeira ventricosa</name>
    <dbReference type="NCBI Taxonomy" id="182803"/>
    <lineage>
        <taxon>Eukaryota</taxon>
        <taxon>Metazoa</taxon>
        <taxon>Ecdysozoa</taxon>
        <taxon>Arthropoda</taxon>
        <taxon>Chelicerata</taxon>
        <taxon>Arachnida</taxon>
        <taxon>Araneae</taxon>
        <taxon>Araneomorphae</taxon>
        <taxon>Entelegynae</taxon>
        <taxon>Araneoidea</taxon>
        <taxon>Araneidae</taxon>
        <taxon>Araneus</taxon>
    </lineage>
</organism>
<comment type="caution">
    <text evidence="2">The sequence shown here is derived from an EMBL/GenBank/DDBJ whole genome shotgun (WGS) entry which is preliminary data.</text>
</comment>
<sequence length="136" mass="15510">MKRKNSFDVSNPAGSDRIEIGAGLQSLVPPRYASRSGPIYTVYLMWNWLSNLESSGPDGETLTLGHHGLLSVLERRGRNSRWLSILLKFEGKQTYVCMYVLLSSHEPPNGEARGKYQKMGNNSRNPFRPFKYRNFN</sequence>
<reference evidence="2 3" key="1">
    <citation type="journal article" date="2019" name="Sci. Rep.">
        <title>Orb-weaving spider Araneus ventricosus genome elucidates the spidroin gene catalogue.</title>
        <authorList>
            <person name="Kono N."/>
            <person name="Nakamura H."/>
            <person name="Ohtoshi R."/>
            <person name="Moran D.A.P."/>
            <person name="Shinohara A."/>
            <person name="Yoshida Y."/>
            <person name="Fujiwara M."/>
            <person name="Mori M."/>
            <person name="Tomita M."/>
            <person name="Arakawa K."/>
        </authorList>
    </citation>
    <scope>NUCLEOTIDE SEQUENCE [LARGE SCALE GENOMIC DNA]</scope>
</reference>
<evidence type="ECO:0000313" key="2">
    <source>
        <dbReference type="EMBL" id="GBN57049.1"/>
    </source>
</evidence>
<evidence type="ECO:0000313" key="3">
    <source>
        <dbReference type="Proteomes" id="UP000499080"/>
    </source>
</evidence>
<evidence type="ECO:0000256" key="1">
    <source>
        <dbReference type="SAM" id="MobiDB-lite"/>
    </source>
</evidence>
<protein>
    <submittedName>
        <fullName evidence="2">Uncharacterized protein</fullName>
    </submittedName>
</protein>
<dbReference type="EMBL" id="BGPR01012656">
    <property type="protein sequence ID" value="GBN57049.1"/>
    <property type="molecule type" value="Genomic_DNA"/>
</dbReference>
<feature type="region of interest" description="Disordered" evidence="1">
    <location>
        <begin position="109"/>
        <end position="128"/>
    </location>
</feature>
<accession>A0A4Y2Q0N4</accession>
<dbReference type="Proteomes" id="UP000499080">
    <property type="component" value="Unassembled WGS sequence"/>
</dbReference>
<dbReference type="AlphaFoldDB" id="A0A4Y2Q0N4"/>
<proteinExistence type="predicted"/>
<keyword evidence="3" id="KW-1185">Reference proteome</keyword>